<dbReference type="KEGG" id="nja:NSJP_3300"/>
<dbReference type="EMBL" id="LT828648">
    <property type="protein sequence ID" value="SLM49467.1"/>
    <property type="molecule type" value="Genomic_DNA"/>
</dbReference>
<evidence type="ECO:0000256" key="1">
    <source>
        <dbReference type="SAM" id="MobiDB-lite"/>
    </source>
</evidence>
<name>A0A1W1I8X4_9BACT</name>
<evidence type="ECO:0000313" key="3">
    <source>
        <dbReference type="EMBL" id="SLM49467.1"/>
    </source>
</evidence>
<dbReference type="GO" id="GO:0046872">
    <property type="term" value="F:metal ion binding"/>
    <property type="evidence" value="ECO:0007669"/>
    <property type="project" value="InterPro"/>
</dbReference>
<accession>A0A1W1I8X4</accession>
<evidence type="ECO:0000256" key="2">
    <source>
        <dbReference type="SAM" id="SignalP"/>
    </source>
</evidence>
<dbReference type="CDD" id="cd13840">
    <property type="entry name" value="SMBP_like"/>
    <property type="match status" value="1"/>
</dbReference>
<feature type="chain" id="PRO_5013252487" description="DUF5667 domain-containing protein" evidence="2">
    <location>
        <begin position="27"/>
        <end position="228"/>
    </location>
</feature>
<keyword evidence="2" id="KW-0732">Signal</keyword>
<gene>
    <name evidence="3" type="ORF">NSJP_3300</name>
</gene>
<dbReference type="RefSeq" id="WP_080887682.1">
    <property type="nucleotide sequence ID" value="NZ_LT828648.1"/>
</dbReference>
<protein>
    <recommendedName>
        <fullName evidence="5">DUF5667 domain-containing protein</fullName>
    </recommendedName>
</protein>
<feature type="signal peptide" evidence="2">
    <location>
        <begin position="1"/>
        <end position="26"/>
    </location>
</feature>
<dbReference type="InterPro" id="IPR031877">
    <property type="entry name" value="SmbP"/>
</dbReference>
<evidence type="ECO:0008006" key="5">
    <source>
        <dbReference type="Google" id="ProtNLM"/>
    </source>
</evidence>
<evidence type="ECO:0000313" key="4">
    <source>
        <dbReference type="Proteomes" id="UP000192042"/>
    </source>
</evidence>
<organism evidence="3 4">
    <name type="scientific">Nitrospira japonica</name>
    <dbReference type="NCBI Taxonomy" id="1325564"/>
    <lineage>
        <taxon>Bacteria</taxon>
        <taxon>Pseudomonadati</taxon>
        <taxon>Nitrospirota</taxon>
        <taxon>Nitrospiria</taxon>
        <taxon>Nitrospirales</taxon>
        <taxon>Nitrospiraceae</taxon>
        <taxon>Nitrospira</taxon>
    </lineage>
</organism>
<dbReference type="Proteomes" id="UP000192042">
    <property type="component" value="Chromosome I"/>
</dbReference>
<proteinExistence type="predicted"/>
<dbReference type="AlphaFoldDB" id="A0A1W1I8X4"/>
<feature type="region of interest" description="Disordered" evidence="1">
    <location>
        <begin position="25"/>
        <end position="60"/>
    </location>
</feature>
<keyword evidence="4" id="KW-1185">Reference proteome</keyword>
<reference evidence="3 4" key="1">
    <citation type="submission" date="2017-03" db="EMBL/GenBank/DDBJ databases">
        <authorList>
            <person name="Afonso C.L."/>
            <person name="Miller P.J."/>
            <person name="Scott M.A."/>
            <person name="Spackman E."/>
            <person name="Goraichik I."/>
            <person name="Dimitrov K.M."/>
            <person name="Suarez D.L."/>
            <person name="Swayne D.E."/>
        </authorList>
    </citation>
    <scope>NUCLEOTIDE SEQUENCE [LARGE SCALE GENOMIC DNA]</scope>
    <source>
        <strain evidence="3">Genome sequencing of Nitrospira japonica strain NJ11</strain>
    </source>
</reference>
<sequence>MLRRGVLILCGSLVLFLGLAPCSSNAQTAATPPPPPIADQPQMVPSDRPETATTADRASYDRQLSEAVAHARKAEVAGNEGNIPEMLRHTNMSLEQAKAAQVAGANPDLDDGIANLKETIMVGKRDQIAPSSIKEARVKLVQASAVHPVSTAGTKSSRILTGELRRTTTISTFPEQEAYVVRDPQTGADTPVFMSPEMSRQVKEGDMVQTQIDSQGRVVAISPKSPNK</sequence>
<dbReference type="Gene3D" id="1.20.120.660">
    <property type="entry name" value="IL-4 antagonist (De novo design) like domain"/>
    <property type="match status" value="1"/>
</dbReference>